<dbReference type="Pfam" id="PF12702">
    <property type="entry name" value="Lipocalin_3"/>
    <property type="match status" value="1"/>
</dbReference>
<comment type="caution">
    <text evidence="3">The sequence shown here is derived from an EMBL/GenBank/DDBJ whole genome shotgun (WGS) entry which is preliminary data.</text>
</comment>
<keyword evidence="4" id="KW-1185">Reference proteome</keyword>
<proteinExistence type="predicted"/>
<dbReference type="PROSITE" id="PS51257">
    <property type="entry name" value="PROKAR_LIPOPROTEIN"/>
    <property type="match status" value="1"/>
</dbReference>
<organism evidence="3 4">
    <name type="scientific">Ravibacter arvi</name>
    <dbReference type="NCBI Taxonomy" id="2051041"/>
    <lineage>
        <taxon>Bacteria</taxon>
        <taxon>Pseudomonadati</taxon>
        <taxon>Bacteroidota</taxon>
        <taxon>Cytophagia</taxon>
        <taxon>Cytophagales</taxon>
        <taxon>Spirosomataceae</taxon>
        <taxon>Ravibacter</taxon>
    </lineage>
</organism>
<feature type="domain" description="Lipocalin-like" evidence="2">
    <location>
        <begin position="56"/>
        <end position="143"/>
    </location>
</feature>
<sequence length="143" mass="15593">MEKPIKKLAPLFFIGALSLTLSCNPSTKTATTEPDAIQAPNDGQNEPAATGKTDQHLLIGSWLDLSQAALHFSMFEDGTARSDNMKTLLYKKWRVAGDTLILTAESIGNGTSSTGDEVFHIEELTPSKLVLKQGENLLEYKKK</sequence>
<dbReference type="InterPro" id="IPR024311">
    <property type="entry name" value="Lipocalin-like"/>
</dbReference>
<gene>
    <name evidence="3" type="ORF">GCM10023091_26770</name>
</gene>
<reference evidence="4" key="1">
    <citation type="journal article" date="2019" name="Int. J. Syst. Evol. Microbiol.">
        <title>The Global Catalogue of Microorganisms (GCM) 10K type strain sequencing project: providing services to taxonomists for standard genome sequencing and annotation.</title>
        <authorList>
            <consortium name="The Broad Institute Genomics Platform"/>
            <consortium name="The Broad Institute Genome Sequencing Center for Infectious Disease"/>
            <person name="Wu L."/>
            <person name="Ma J."/>
        </authorList>
    </citation>
    <scope>NUCLEOTIDE SEQUENCE [LARGE SCALE GENOMIC DNA]</scope>
    <source>
        <strain evidence="4">JCM 31920</strain>
    </source>
</reference>
<evidence type="ECO:0000313" key="4">
    <source>
        <dbReference type="Proteomes" id="UP001501508"/>
    </source>
</evidence>
<feature type="region of interest" description="Disordered" evidence="1">
    <location>
        <begin position="28"/>
        <end position="51"/>
    </location>
</feature>
<dbReference type="EMBL" id="BAABEY010000025">
    <property type="protein sequence ID" value="GAA4441464.1"/>
    <property type="molecule type" value="Genomic_DNA"/>
</dbReference>
<dbReference type="Proteomes" id="UP001501508">
    <property type="component" value="Unassembled WGS sequence"/>
</dbReference>
<evidence type="ECO:0000259" key="2">
    <source>
        <dbReference type="Pfam" id="PF12702"/>
    </source>
</evidence>
<dbReference type="RefSeq" id="WP_345029944.1">
    <property type="nucleotide sequence ID" value="NZ_BAABEY010000025.1"/>
</dbReference>
<protein>
    <recommendedName>
        <fullName evidence="2">Lipocalin-like domain-containing protein</fullName>
    </recommendedName>
</protein>
<evidence type="ECO:0000256" key="1">
    <source>
        <dbReference type="SAM" id="MobiDB-lite"/>
    </source>
</evidence>
<name>A0ABP8LZX0_9BACT</name>
<dbReference type="Gene3D" id="2.40.128.280">
    <property type="match status" value="1"/>
</dbReference>
<evidence type="ECO:0000313" key="3">
    <source>
        <dbReference type="EMBL" id="GAA4441464.1"/>
    </source>
</evidence>
<accession>A0ABP8LZX0</accession>